<evidence type="ECO:0000313" key="3">
    <source>
        <dbReference type="Proteomes" id="UP000719766"/>
    </source>
</evidence>
<accession>A0A9P7ARD9</accession>
<feature type="non-terminal residue" evidence="2">
    <location>
        <position position="556"/>
    </location>
</feature>
<feature type="region of interest" description="Disordered" evidence="1">
    <location>
        <begin position="186"/>
        <end position="231"/>
    </location>
</feature>
<dbReference type="Gene3D" id="2.40.70.10">
    <property type="entry name" value="Acid Proteases"/>
    <property type="match status" value="1"/>
</dbReference>
<evidence type="ECO:0000256" key="1">
    <source>
        <dbReference type="SAM" id="MobiDB-lite"/>
    </source>
</evidence>
<keyword evidence="3" id="KW-1185">Reference proteome</keyword>
<dbReference type="InterPro" id="IPR021109">
    <property type="entry name" value="Peptidase_aspartic_dom_sf"/>
</dbReference>
<dbReference type="CDD" id="cd00303">
    <property type="entry name" value="retropepsin_like"/>
    <property type="match status" value="1"/>
</dbReference>
<sequence length="556" mass="62076">SKLARVEQQAANKPPSLTAGEISPEVFRAWEMGCRQFFMHKEIPEGEMVKKVAWGMQEPIIQDWYLNDQDRFNKLSFADYIKEVRAYWLPADWADSVRQKMLSSTQGQKPFNEWAVEVQSKNTLLRDSTSHLNDTNLKYHLESHMHPDLAAEYHTEQITKTDLRKWIEKVRLLDEKRLRHLAKHKEAAEAAWRAKRGETTTDRRLASSSRFNSKAGQTTSSSTSSKPFTRLPPLTDDECQLLRDNEGCFKCREPFVHHSSSNCSKGFPDGATYKSLTAASVAAKKGRKGTTTVAAVEIQDTVAVVMPSAALGDGTDSGEECMAPFTIPHFTWECLVDGPAASSSVVVSALIDHGSPAVLIDEALAIKLGLRRRALPKPFPVSVALSGKEKQSFLLSHYVKLACSSLDSVYKSHTVRAIIAPNLCTSLLLGGPFLAHNKIVIDHELRTVVSKDSNYDLLNPPPTVKPVCPSSICAPVNGVNIVAAVQEHIDRLSFQDQLTARDVALKEEFIDRFPADIPHNDMLPTDILFRVRLKDANKVIQKRSYDCPKKYKAAWK</sequence>
<comment type="caution">
    <text evidence="2">The sequence shown here is derived from an EMBL/GenBank/DDBJ whole genome shotgun (WGS) entry which is preliminary data.</text>
</comment>
<dbReference type="GeneID" id="64589951"/>
<dbReference type="OrthoDB" id="2369050at2759"/>
<dbReference type="RefSeq" id="XP_041160139.1">
    <property type="nucleotide sequence ID" value="XM_041296187.1"/>
</dbReference>
<protein>
    <submittedName>
        <fullName evidence="2">Uncharacterized protein</fullName>
    </submittedName>
</protein>
<feature type="non-terminal residue" evidence="2">
    <location>
        <position position="1"/>
    </location>
</feature>
<feature type="compositionally biased region" description="Polar residues" evidence="1">
    <location>
        <begin position="206"/>
        <end position="217"/>
    </location>
</feature>
<name>A0A9P7ARD9_9AGAM</name>
<dbReference type="Proteomes" id="UP000719766">
    <property type="component" value="Unassembled WGS sequence"/>
</dbReference>
<dbReference type="AlphaFoldDB" id="A0A9P7ARD9"/>
<feature type="compositionally biased region" description="Basic and acidic residues" evidence="1">
    <location>
        <begin position="195"/>
        <end position="205"/>
    </location>
</feature>
<dbReference type="EMBL" id="JABBWE010000028">
    <property type="protein sequence ID" value="KAG1793834.1"/>
    <property type="molecule type" value="Genomic_DNA"/>
</dbReference>
<evidence type="ECO:0000313" key="2">
    <source>
        <dbReference type="EMBL" id="KAG1793834.1"/>
    </source>
</evidence>
<organism evidence="2 3">
    <name type="scientific">Suillus plorans</name>
    <dbReference type="NCBI Taxonomy" id="116603"/>
    <lineage>
        <taxon>Eukaryota</taxon>
        <taxon>Fungi</taxon>
        <taxon>Dikarya</taxon>
        <taxon>Basidiomycota</taxon>
        <taxon>Agaricomycotina</taxon>
        <taxon>Agaricomycetes</taxon>
        <taxon>Agaricomycetidae</taxon>
        <taxon>Boletales</taxon>
        <taxon>Suillineae</taxon>
        <taxon>Suillaceae</taxon>
        <taxon>Suillus</taxon>
    </lineage>
</organism>
<reference evidence="2" key="1">
    <citation type="journal article" date="2020" name="New Phytol.">
        <title>Comparative genomics reveals dynamic genome evolution in host specialist ectomycorrhizal fungi.</title>
        <authorList>
            <person name="Lofgren L.A."/>
            <person name="Nguyen N.H."/>
            <person name="Vilgalys R."/>
            <person name="Ruytinx J."/>
            <person name="Liao H.L."/>
            <person name="Branco S."/>
            <person name="Kuo A."/>
            <person name="LaButti K."/>
            <person name="Lipzen A."/>
            <person name="Andreopoulos W."/>
            <person name="Pangilinan J."/>
            <person name="Riley R."/>
            <person name="Hundley H."/>
            <person name="Na H."/>
            <person name="Barry K."/>
            <person name="Grigoriev I.V."/>
            <person name="Stajich J.E."/>
            <person name="Kennedy P.G."/>
        </authorList>
    </citation>
    <scope>NUCLEOTIDE SEQUENCE</scope>
    <source>
        <strain evidence="2">S12</strain>
    </source>
</reference>
<proteinExistence type="predicted"/>
<gene>
    <name evidence="2" type="ORF">HD556DRAFT_1191829</name>
</gene>